<evidence type="ECO:0000256" key="5">
    <source>
        <dbReference type="ARBA" id="ARBA00022741"/>
    </source>
</evidence>
<dbReference type="PANTHER" id="PTHR13779:SF7">
    <property type="entry name" value="ATPASE WRNIP1"/>
    <property type="match status" value="1"/>
</dbReference>
<dbReference type="Proteomes" id="UP000406256">
    <property type="component" value="Unassembled WGS sequence"/>
</dbReference>
<feature type="region of interest" description="Disordered" evidence="7">
    <location>
        <begin position="454"/>
        <end position="499"/>
    </location>
</feature>
<evidence type="ECO:0000256" key="4">
    <source>
        <dbReference type="ARBA" id="ARBA00022705"/>
    </source>
</evidence>
<dbReference type="GO" id="GO:0005524">
    <property type="term" value="F:ATP binding"/>
    <property type="evidence" value="ECO:0007669"/>
    <property type="project" value="UniProtKB-KW"/>
</dbReference>
<dbReference type="InterPro" id="IPR003593">
    <property type="entry name" value="AAA+_ATPase"/>
</dbReference>
<dbReference type="CDD" id="cd00009">
    <property type="entry name" value="AAA"/>
    <property type="match status" value="1"/>
</dbReference>
<dbReference type="AlphaFoldDB" id="A0A5E4YEW5"/>
<dbReference type="GO" id="GO:0008047">
    <property type="term" value="F:enzyme activator activity"/>
    <property type="evidence" value="ECO:0007669"/>
    <property type="project" value="TreeGrafter"/>
</dbReference>
<reference evidence="9 10" key="1">
    <citation type="submission" date="2019-08" db="EMBL/GenBank/DDBJ databases">
        <authorList>
            <person name="Peeters C."/>
        </authorList>
    </citation>
    <scope>NUCLEOTIDE SEQUENCE [LARGE SCALE GENOMIC DNA]</scope>
    <source>
        <strain evidence="9 10">LMG 31108</strain>
    </source>
</reference>
<evidence type="ECO:0000256" key="7">
    <source>
        <dbReference type="SAM" id="MobiDB-lite"/>
    </source>
</evidence>
<feature type="domain" description="AAA+ ATPase" evidence="8">
    <location>
        <begin position="66"/>
        <end position="182"/>
    </location>
</feature>
<dbReference type="SUPFAM" id="SSF48019">
    <property type="entry name" value="post-AAA+ oligomerization domain-like"/>
    <property type="match status" value="1"/>
</dbReference>
<dbReference type="FunFam" id="3.40.50.300:FF:000137">
    <property type="entry name" value="Replication-associated recombination protein A"/>
    <property type="match status" value="1"/>
</dbReference>
<dbReference type="Pfam" id="PF16193">
    <property type="entry name" value="AAA_assoc_2"/>
    <property type="match status" value="1"/>
</dbReference>
<dbReference type="Gene3D" id="1.10.8.60">
    <property type="match status" value="1"/>
</dbReference>
<dbReference type="SUPFAM" id="SSF52540">
    <property type="entry name" value="P-loop containing nucleoside triphosphate hydrolases"/>
    <property type="match status" value="1"/>
</dbReference>
<sequence length="499" mass="53674">MGASDYLTAAGDSPAALLENMPNDAPLSASVPLAERLRPHTIDDVIGQRHLLGKGKPLRVAFEAGRPHSMILWGPPGVGKTTLARLMADAFKAYFIALSAVLSGVKDIRDAVEAAQIQRAQGKQTVVFVDEVHRFNKAQQDAFLPHVESGLFIFVGATTENPSFEVNGALLSRAAVYVLKSLNDEELGEMVTRAAHELGDIGLTDEARQGLIDSADGDGRKLLNNVEIVAQAAVAQGLETIDEALLASVLAENLRRFDKGGDAFYDQISALHKSVRGSSPDGALYWFCRMLDGGADPRYLSRRIVRMAWEDIGLADPRAARIALDAAETYERLGTPEGELALAQAVLYLASAPKSNAGYNAYNQARAFVGKDKSRAVPIHLRNAPTKLMKELGYGHEYRYAHDEPDAYAAGETYFPDDLRAQNWYRPVPRGLEGKIGEKLNWLKTLDAEWRRANAKGRKSSDAEAKAPAVGGAASSPSSSSSSSSAKASPDETGDDASA</sequence>
<protein>
    <recommendedName>
        <fullName evidence="3">Replication-associated recombination protein A</fullName>
    </recommendedName>
</protein>
<dbReference type="SMART" id="SM00382">
    <property type="entry name" value="AAA"/>
    <property type="match status" value="1"/>
</dbReference>
<keyword evidence="5" id="KW-0547">Nucleotide-binding</keyword>
<feature type="compositionally biased region" description="Low complexity" evidence="7">
    <location>
        <begin position="466"/>
        <end position="488"/>
    </location>
</feature>
<evidence type="ECO:0000256" key="1">
    <source>
        <dbReference type="ARBA" id="ARBA00002393"/>
    </source>
</evidence>
<dbReference type="CDD" id="cd18139">
    <property type="entry name" value="HLD_clamp_RarA"/>
    <property type="match status" value="1"/>
</dbReference>
<dbReference type="InterPro" id="IPR051314">
    <property type="entry name" value="AAA_ATPase_RarA/MGS1/WRNIP1"/>
</dbReference>
<comment type="function">
    <text evidence="1">DNA-dependent ATPase that plays important roles in cellular responses to stalled DNA replication processes.</text>
</comment>
<dbReference type="GO" id="GO:0006261">
    <property type="term" value="P:DNA-templated DNA replication"/>
    <property type="evidence" value="ECO:0007669"/>
    <property type="project" value="TreeGrafter"/>
</dbReference>
<evidence type="ECO:0000259" key="8">
    <source>
        <dbReference type="SMART" id="SM00382"/>
    </source>
</evidence>
<dbReference type="InterPro" id="IPR021886">
    <property type="entry name" value="MgsA_C"/>
</dbReference>
<evidence type="ECO:0000256" key="3">
    <source>
        <dbReference type="ARBA" id="ARBA00020776"/>
    </source>
</evidence>
<dbReference type="FunFam" id="1.20.272.10:FF:000001">
    <property type="entry name" value="Putative AAA family ATPase"/>
    <property type="match status" value="1"/>
</dbReference>
<evidence type="ECO:0000256" key="2">
    <source>
        <dbReference type="ARBA" id="ARBA00008959"/>
    </source>
</evidence>
<name>A0A5E4YEW5_9BURK</name>
<proteinExistence type="inferred from homology"/>
<dbReference type="GO" id="GO:0000731">
    <property type="term" value="P:DNA synthesis involved in DNA repair"/>
    <property type="evidence" value="ECO:0007669"/>
    <property type="project" value="TreeGrafter"/>
</dbReference>
<keyword evidence="10" id="KW-1185">Reference proteome</keyword>
<dbReference type="InterPro" id="IPR032423">
    <property type="entry name" value="AAA_assoc_2"/>
</dbReference>
<accession>A0A5E4YEW5</accession>
<dbReference type="PANTHER" id="PTHR13779">
    <property type="entry name" value="WERNER HELICASE-INTERACTING PROTEIN 1 FAMILY MEMBER"/>
    <property type="match status" value="1"/>
</dbReference>
<dbReference type="Pfam" id="PF12002">
    <property type="entry name" value="MgsA_C"/>
    <property type="match status" value="1"/>
</dbReference>
<keyword evidence="4" id="KW-0235">DNA replication</keyword>
<dbReference type="GO" id="GO:0017116">
    <property type="term" value="F:single-stranded DNA helicase activity"/>
    <property type="evidence" value="ECO:0007669"/>
    <property type="project" value="TreeGrafter"/>
</dbReference>
<dbReference type="Gene3D" id="3.40.50.300">
    <property type="entry name" value="P-loop containing nucleotide triphosphate hydrolases"/>
    <property type="match status" value="1"/>
</dbReference>
<evidence type="ECO:0000313" key="9">
    <source>
        <dbReference type="EMBL" id="VVE47254.1"/>
    </source>
</evidence>
<organism evidence="9 10">
    <name type="scientific">Pandoraea anhela</name>
    <dbReference type="NCBI Taxonomy" id="2508295"/>
    <lineage>
        <taxon>Bacteria</taxon>
        <taxon>Pseudomonadati</taxon>
        <taxon>Pseudomonadota</taxon>
        <taxon>Betaproteobacteria</taxon>
        <taxon>Burkholderiales</taxon>
        <taxon>Burkholderiaceae</taxon>
        <taxon>Pandoraea</taxon>
    </lineage>
</organism>
<evidence type="ECO:0000313" key="10">
    <source>
        <dbReference type="Proteomes" id="UP000406256"/>
    </source>
</evidence>
<dbReference type="GO" id="GO:0016887">
    <property type="term" value="F:ATP hydrolysis activity"/>
    <property type="evidence" value="ECO:0007669"/>
    <property type="project" value="InterPro"/>
</dbReference>
<dbReference type="Gene3D" id="1.20.272.10">
    <property type="match status" value="1"/>
</dbReference>
<gene>
    <name evidence="9" type="ORF">PAN31108_04483</name>
</gene>
<evidence type="ECO:0000256" key="6">
    <source>
        <dbReference type="ARBA" id="ARBA00022840"/>
    </source>
</evidence>
<dbReference type="OrthoDB" id="9778364at2"/>
<dbReference type="Pfam" id="PF00004">
    <property type="entry name" value="AAA"/>
    <property type="match status" value="1"/>
</dbReference>
<dbReference type="InterPro" id="IPR027417">
    <property type="entry name" value="P-loop_NTPase"/>
</dbReference>
<dbReference type="Gene3D" id="1.10.3710.10">
    <property type="entry name" value="DNA polymerase III clamp loader subunits, C-terminal domain"/>
    <property type="match status" value="1"/>
</dbReference>
<dbReference type="GO" id="GO:0003677">
    <property type="term" value="F:DNA binding"/>
    <property type="evidence" value="ECO:0007669"/>
    <property type="project" value="InterPro"/>
</dbReference>
<keyword evidence="6" id="KW-0067">ATP-binding</keyword>
<dbReference type="EMBL" id="CABPSB010000022">
    <property type="protein sequence ID" value="VVE47254.1"/>
    <property type="molecule type" value="Genomic_DNA"/>
</dbReference>
<dbReference type="InterPro" id="IPR003959">
    <property type="entry name" value="ATPase_AAA_core"/>
</dbReference>
<comment type="similarity">
    <text evidence="2">Belongs to the AAA ATPase family. RarA/MGS1/WRNIP1 subfamily.</text>
</comment>
<dbReference type="InterPro" id="IPR008921">
    <property type="entry name" value="DNA_pol3_clamp-load_cplx_C"/>
</dbReference>